<dbReference type="SUPFAM" id="SSF81296">
    <property type="entry name" value="E set domains"/>
    <property type="match status" value="1"/>
</dbReference>
<evidence type="ECO:0000256" key="2">
    <source>
        <dbReference type="SAM" id="MobiDB-lite"/>
    </source>
</evidence>
<dbReference type="GO" id="GO:0005737">
    <property type="term" value="C:cytoplasm"/>
    <property type="evidence" value="ECO:0007669"/>
    <property type="project" value="TreeGrafter"/>
</dbReference>
<feature type="domain" description="Association with the SNF1 complex (ASC)" evidence="3">
    <location>
        <begin position="570"/>
        <end position="722"/>
    </location>
</feature>
<proteinExistence type="inferred from homology"/>
<dbReference type="GeneID" id="5232472"/>
<dbReference type="InterPro" id="IPR013783">
    <property type="entry name" value="Ig-like_fold"/>
</dbReference>
<dbReference type="InterPro" id="IPR050827">
    <property type="entry name" value="CRP1_MDG1_kinase"/>
</dbReference>
<evidence type="ECO:0000259" key="3">
    <source>
        <dbReference type="SMART" id="SM01010"/>
    </source>
</evidence>
<dbReference type="eggNOG" id="KOG1616">
    <property type="taxonomic scope" value="Eukaryota"/>
</dbReference>
<sequence>MGHNASTNGHYSHHQGQSINTLSTRKSNASAESQVRKSAAGTTKNNNSLDEEFSDLILHQVVQQQQPKPSASNTLVQPMSQIQIQPQTLNPSYNQFSSGLIEDEFNEVNDGLVEEPASLSRNILPDNNYLEETNNNTNNTNTNNTNKEVINETHQYNTTETPENNDETIDHMDLDTPFTQDSDDIQEYEYPLSQTPTPDLSKVDFTKISSQMPASNTHLPKDANEREQQKSPSAPFLPPPPPTTTTTRMMSAASVARSAHSPSPNPDKHQHHQQQQQSYFPNLSQHNHNKLYLNNDQNIPKQGRNKQFKSNTHQEQFLIPIEIKWVNSNKEPINKISIIGSFSNWRDVIKLVPLQQHPNEYNTTINLPLGVHKLLYIINNEYRVSDQLPTATDQEGLFFNWFEVIDDTHLFNHSSNQPNHIGASTDYDANIISNPDLTAQSPRHQQPNAYTSLSYTTPRLAGKYEVEKIQEKSNELLQKISKEGSSQFEHVEYYEGNEDAMAYDHDNNDNDEGEAELKEKHKAQQQLSNYPYHQSDFSHSLQIQQQQQQQQTQGQQFSPYELSHSDSFISQVEKLEYSSEIPEMFVNYDYFKMKPADYELPEPPQLPPHLNNVLLNKISNLPNSASNSSNTLPGPPPLNSTMTQQGAGSSSISSSYNYKRPPLRRADSSYYASNKEAYHLAIPNHVILNHLMTTSIKNEVLTVACITRYLGKFVTQIMHSPADK</sequence>
<dbReference type="PANTHER" id="PTHR10343">
    <property type="entry name" value="5'-AMP-ACTIVATED PROTEIN KINASE , BETA SUBUNIT"/>
    <property type="match status" value="1"/>
</dbReference>
<dbReference type="PANTHER" id="PTHR10343:SF84">
    <property type="entry name" value="5'-AMP-ACTIVATED PROTEIN KINASE SUBUNIT BETA-1"/>
    <property type="match status" value="1"/>
</dbReference>
<dbReference type="KEGG" id="lel:PVL30_003051"/>
<feature type="region of interest" description="Disordered" evidence="2">
    <location>
        <begin position="621"/>
        <end position="660"/>
    </location>
</feature>
<dbReference type="InterPro" id="IPR032640">
    <property type="entry name" value="AMPK1_CBM"/>
</dbReference>
<dbReference type="AlphaFoldDB" id="A5E1S8"/>
<dbReference type="EMBL" id="CH981527">
    <property type="protein sequence ID" value="EDK45386.1"/>
    <property type="molecule type" value="Genomic_DNA"/>
</dbReference>
<reference evidence="4 5" key="1">
    <citation type="journal article" date="2009" name="Nature">
        <title>Evolution of pathogenicity and sexual reproduction in eight Candida genomes.</title>
        <authorList>
            <person name="Butler G."/>
            <person name="Rasmussen M.D."/>
            <person name="Lin M.F."/>
            <person name="Santos M.A."/>
            <person name="Sakthikumar S."/>
            <person name="Munro C.A."/>
            <person name="Rheinbay E."/>
            <person name="Grabherr M."/>
            <person name="Forche A."/>
            <person name="Reedy J.L."/>
            <person name="Agrafioti I."/>
            <person name="Arnaud M.B."/>
            <person name="Bates S."/>
            <person name="Brown A.J."/>
            <person name="Brunke S."/>
            <person name="Costanzo M.C."/>
            <person name="Fitzpatrick D.A."/>
            <person name="de Groot P.W."/>
            <person name="Harris D."/>
            <person name="Hoyer L.L."/>
            <person name="Hube B."/>
            <person name="Klis F.M."/>
            <person name="Kodira C."/>
            <person name="Lennard N."/>
            <person name="Logue M.E."/>
            <person name="Martin R."/>
            <person name="Neiman A.M."/>
            <person name="Nikolaou E."/>
            <person name="Quail M.A."/>
            <person name="Quinn J."/>
            <person name="Santos M.C."/>
            <person name="Schmitzberger F.F."/>
            <person name="Sherlock G."/>
            <person name="Shah P."/>
            <person name="Silverstein K.A."/>
            <person name="Skrzypek M.S."/>
            <person name="Soll D."/>
            <person name="Staggs R."/>
            <person name="Stansfield I."/>
            <person name="Stumpf M.P."/>
            <person name="Sudbery P.E."/>
            <person name="Srikantha T."/>
            <person name="Zeng Q."/>
            <person name="Berman J."/>
            <person name="Berriman M."/>
            <person name="Heitman J."/>
            <person name="Gow N.A."/>
            <person name="Lorenz M.C."/>
            <person name="Birren B.W."/>
            <person name="Kellis M."/>
            <person name="Cuomo C.A."/>
        </authorList>
    </citation>
    <scope>NUCLEOTIDE SEQUENCE [LARGE SCALE GENOMIC DNA]</scope>
    <source>
        <strain evidence="5">ATCC 11503 / BCRC 21390 / CBS 2605 / JCM 1781 / NBRC 1676 / NRRL YB-4239</strain>
    </source>
</reference>
<dbReference type="InParanoid" id="A5E1S8"/>
<evidence type="ECO:0000313" key="4">
    <source>
        <dbReference type="EMBL" id="EDK45386.1"/>
    </source>
</evidence>
<dbReference type="GO" id="GO:0005634">
    <property type="term" value="C:nucleus"/>
    <property type="evidence" value="ECO:0007669"/>
    <property type="project" value="TreeGrafter"/>
</dbReference>
<accession>A5E1S8</accession>
<comment type="similarity">
    <text evidence="1">Belongs to the 5'-AMP-activated protein kinase beta subunit family.</text>
</comment>
<dbReference type="GO" id="GO:0007165">
    <property type="term" value="P:signal transduction"/>
    <property type="evidence" value="ECO:0007669"/>
    <property type="project" value="TreeGrafter"/>
</dbReference>
<dbReference type="SMART" id="SM01010">
    <property type="entry name" value="AMPKBI"/>
    <property type="match status" value="1"/>
</dbReference>
<dbReference type="SUPFAM" id="SSF160219">
    <property type="entry name" value="AMPKBI-like"/>
    <property type="match status" value="1"/>
</dbReference>
<dbReference type="InterPro" id="IPR006828">
    <property type="entry name" value="ASC_dom"/>
</dbReference>
<feature type="region of interest" description="Disordered" evidence="2">
    <location>
        <begin position="432"/>
        <end position="454"/>
    </location>
</feature>
<evidence type="ECO:0000256" key="1">
    <source>
        <dbReference type="ARBA" id="ARBA00010926"/>
    </source>
</evidence>
<feature type="compositionally biased region" description="Low complexity" evidence="2">
    <location>
        <begin position="621"/>
        <end position="630"/>
    </location>
</feature>
<gene>
    <name evidence="4" type="ORF">LELG_03565</name>
</gene>
<feature type="compositionally biased region" description="Basic and acidic residues" evidence="2">
    <location>
        <begin position="219"/>
        <end position="229"/>
    </location>
</feature>
<feature type="compositionally biased region" description="Polar residues" evidence="2">
    <location>
        <begin position="524"/>
        <end position="541"/>
    </location>
</feature>
<dbReference type="Proteomes" id="UP000001996">
    <property type="component" value="Unassembled WGS sequence"/>
</dbReference>
<feature type="compositionally biased region" description="Low complexity" evidence="2">
    <location>
        <begin position="542"/>
        <end position="556"/>
    </location>
</feature>
<dbReference type="Pfam" id="PF04739">
    <property type="entry name" value="AMPKBI"/>
    <property type="match status" value="1"/>
</dbReference>
<feature type="compositionally biased region" description="Low complexity" evidence="2">
    <location>
        <begin position="244"/>
        <end position="262"/>
    </location>
</feature>
<dbReference type="OMA" id="IMHSPAD"/>
<feature type="region of interest" description="Disordered" evidence="2">
    <location>
        <begin position="1"/>
        <end position="47"/>
    </location>
</feature>
<keyword evidence="5" id="KW-1185">Reference proteome</keyword>
<dbReference type="Pfam" id="PF16561">
    <property type="entry name" value="AMPK1_CBM"/>
    <property type="match status" value="1"/>
</dbReference>
<feature type="compositionally biased region" description="Polar residues" evidence="2">
    <location>
        <begin position="639"/>
        <end position="648"/>
    </location>
</feature>
<name>A5E1S8_LODEL</name>
<dbReference type="OrthoDB" id="531008at2759"/>
<dbReference type="Gene3D" id="2.60.40.10">
    <property type="entry name" value="Immunoglobulins"/>
    <property type="match status" value="1"/>
</dbReference>
<feature type="compositionally biased region" description="Polar residues" evidence="2">
    <location>
        <begin position="1"/>
        <end position="33"/>
    </location>
</feature>
<dbReference type="GO" id="GO:0019901">
    <property type="term" value="F:protein kinase binding"/>
    <property type="evidence" value="ECO:0007669"/>
    <property type="project" value="TreeGrafter"/>
</dbReference>
<dbReference type="InterPro" id="IPR037256">
    <property type="entry name" value="ASC_dom_sf"/>
</dbReference>
<feature type="region of interest" description="Disordered" evidence="2">
    <location>
        <begin position="211"/>
        <end position="277"/>
    </location>
</feature>
<dbReference type="HOGENOM" id="CLU_445500_0_0_1"/>
<dbReference type="GO" id="GO:0031588">
    <property type="term" value="C:nucleotide-activated protein kinase complex"/>
    <property type="evidence" value="ECO:0007669"/>
    <property type="project" value="TreeGrafter"/>
</dbReference>
<evidence type="ECO:0000313" key="5">
    <source>
        <dbReference type="Proteomes" id="UP000001996"/>
    </source>
</evidence>
<dbReference type="InterPro" id="IPR014756">
    <property type="entry name" value="Ig_E-set"/>
</dbReference>
<dbReference type="Gene3D" id="6.20.250.60">
    <property type="match status" value="1"/>
</dbReference>
<organism evidence="4 5">
    <name type="scientific">Lodderomyces elongisporus (strain ATCC 11503 / CBS 2605 / JCM 1781 / NBRC 1676 / NRRL YB-4239)</name>
    <name type="common">Yeast</name>
    <name type="synonym">Saccharomyces elongisporus</name>
    <dbReference type="NCBI Taxonomy" id="379508"/>
    <lineage>
        <taxon>Eukaryota</taxon>
        <taxon>Fungi</taxon>
        <taxon>Dikarya</taxon>
        <taxon>Ascomycota</taxon>
        <taxon>Saccharomycotina</taxon>
        <taxon>Pichiomycetes</taxon>
        <taxon>Debaryomycetaceae</taxon>
        <taxon>Candida/Lodderomyces clade</taxon>
        <taxon>Lodderomyces</taxon>
    </lineage>
</organism>
<dbReference type="STRING" id="379508.A5E1S8"/>
<dbReference type="VEuPathDB" id="FungiDB:LELG_03565"/>
<protein>
    <recommendedName>
        <fullName evidence="3">Association with the SNF1 complex (ASC) domain-containing protein</fullName>
    </recommendedName>
</protein>
<dbReference type="CDD" id="cd02859">
    <property type="entry name" value="E_set_AMPKbeta_like_N"/>
    <property type="match status" value="1"/>
</dbReference>
<feature type="region of interest" description="Disordered" evidence="2">
    <location>
        <begin position="501"/>
        <end position="562"/>
    </location>
</feature>
<feature type="region of interest" description="Disordered" evidence="2">
    <location>
        <begin position="155"/>
        <end position="181"/>
    </location>
</feature>